<dbReference type="InterPro" id="IPR018392">
    <property type="entry name" value="LysM"/>
</dbReference>
<dbReference type="InterPro" id="IPR052210">
    <property type="entry name" value="LysM1-like"/>
</dbReference>
<feature type="domain" description="LysM" evidence="4">
    <location>
        <begin position="658"/>
        <end position="704"/>
    </location>
</feature>
<feature type="domain" description="LysM" evidence="4">
    <location>
        <begin position="220"/>
        <end position="267"/>
    </location>
</feature>
<dbReference type="Gene3D" id="3.10.350.10">
    <property type="entry name" value="LysM domain"/>
    <property type="match status" value="5"/>
</dbReference>
<dbReference type="Pfam" id="PF01476">
    <property type="entry name" value="LysM"/>
    <property type="match status" value="3"/>
</dbReference>
<dbReference type="EMBL" id="CAJVPG010000077">
    <property type="protein sequence ID" value="CAG8309079.1"/>
    <property type="molecule type" value="Genomic_DNA"/>
</dbReference>
<feature type="chain" id="PRO_5040877978" description="LysM domain-containing protein" evidence="3">
    <location>
        <begin position="19"/>
        <end position="781"/>
    </location>
</feature>
<feature type="domain" description="LysM" evidence="4">
    <location>
        <begin position="367"/>
        <end position="413"/>
    </location>
</feature>
<dbReference type="OrthoDB" id="5985073at2759"/>
<dbReference type="GO" id="GO:0008061">
    <property type="term" value="F:chitin binding"/>
    <property type="evidence" value="ECO:0007669"/>
    <property type="project" value="UniProtKB-KW"/>
</dbReference>
<feature type="signal peptide" evidence="3">
    <location>
        <begin position="1"/>
        <end position="18"/>
    </location>
</feature>
<feature type="domain" description="LysM" evidence="4">
    <location>
        <begin position="731"/>
        <end position="777"/>
    </location>
</feature>
<proteinExistence type="predicted"/>
<reference evidence="5" key="1">
    <citation type="submission" date="2021-07" db="EMBL/GenBank/DDBJ databases">
        <authorList>
            <person name="Branca A.L. A."/>
        </authorList>
    </citation>
    <scope>NUCLEOTIDE SEQUENCE</scope>
</reference>
<evidence type="ECO:0000313" key="5">
    <source>
        <dbReference type="EMBL" id="CAG8309079.1"/>
    </source>
</evidence>
<sequence>MRGTWTALWALLNVTVLGQQPAGIRGFTNYPGLTDGCKESLATNVSCPVFLPVVSPDNSLLDEDQVVELCVDVCYDSLKSARATIEAACTETTDMIVVEDIAYPATFIADKYLLTYDVSCRKDESGDYCDPQLLSWSNGSWPANGSCSDCWLGAMEAQLNSPLGYDEVMGDNFVSLTSSCSATGYSFTSPTPYALNATATATEVSSSAIASSTATPSCASYYQLKETDDCNSVAKSLGVSTYFLLQANNLDLYCQNFAAKVNQTLCVPLQCNTYTWQADDTCDSVVGGLENVTLPQFFSWNPNINSLCLNSPFFIGYEVCLSPPGGYLNHTTGGSDSSTNTTATAVATGLAAVPTNAMDNSNRNCSLWYTVRDGDECAKVSLSHSISLTDFYFLNPEIDANCTNLELDEAYCVKPVGSITSYPNYTVTGVLPITVTPVTFTYVNTNVPSATSDPGYVVTGTALLPTASGTIPDCYDYENPSNYTSQCVQMASDYGISMSQLVSWNPSLVNNASTCTLDMASSYCILRYENSTASTEDTDTDFCLPINATEAETASNCNCFTSVDLSDSGDYTCDEIVYDFSLTLTELVSWNSWLAGDCDTALYANLNSTDERAICIGVGPANKTATATATTASSTGTSTQTAFTTAPTPADTVAGCEQFYTTTDSDNCAAVENKFDITLAQFYQWNPSVGSSCTNLWIGESYCVKGPTLTSTTSATASAPTQTGIASNCNKYYTVVAKDSCAKIENTYNITFAELYQWNPAIGSDCEYLGVGYSVCVGVST</sequence>
<dbReference type="PROSITE" id="PS51782">
    <property type="entry name" value="LYSM"/>
    <property type="match status" value="5"/>
</dbReference>
<protein>
    <recommendedName>
        <fullName evidence="4">LysM domain-containing protein</fullName>
    </recommendedName>
</protein>
<dbReference type="AlphaFoldDB" id="A0A9W4NAA0"/>
<keyword evidence="3" id="KW-0732">Signal</keyword>
<organism evidence="5 6">
    <name type="scientific">Penicillium salamii</name>
    <dbReference type="NCBI Taxonomy" id="1612424"/>
    <lineage>
        <taxon>Eukaryota</taxon>
        <taxon>Fungi</taxon>
        <taxon>Dikarya</taxon>
        <taxon>Ascomycota</taxon>
        <taxon>Pezizomycotina</taxon>
        <taxon>Eurotiomycetes</taxon>
        <taxon>Eurotiomycetidae</taxon>
        <taxon>Eurotiales</taxon>
        <taxon>Aspergillaceae</taxon>
        <taxon>Penicillium</taxon>
    </lineage>
</organism>
<accession>A0A9W4NAA0</accession>
<evidence type="ECO:0000313" key="6">
    <source>
        <dbReference type="Proteomes" id="UP001152649"/>
    </source>
</evidence>
<dbReference type="PANTHER" id="PTHR34997">
    <property type="entry name" value="AM15"/>
    <property type="match status" value="1"/>
</dbReference>
<dbReference type="Proteomes" id="UP001152649">
    <property type="component" value="Unassembled WGS sequence"/>
</dbReference>
<dbReference type="SUPFAM" id="SSF54106">
    <property type="entry name" value="LysM domain"/>
    <property type="match status" value="2"/>
</dbReference>
<keyword evidence="1" id="KW-0147">Chitin-binding</keyword>
<keyword evidence="2" id="KW-0843">Virulence</keyword>
<evidence type="ECO:0000256" key="2">
    <source>
        <dbReference type="ARBA" id="ARBA00023026"/>
    </source>
</evidence>
<keyword evidence="6" id="KW-1185">Reference proteome</keyword>
<gene>
    <name evidence="5" type="ORF">PSALAMII_LOCUS2067</name>
</gene>
<evidence type="ECO:0000256" key="3">
    <source>
        <dbReference type="SAM" id="SignalP"/>
    </source>
</evidence>
<dbReference type="CDD" id="cd00118">
    <property type="entry name" value="LysM"/>
    <property type="match status" value="3"/>
</dbReference>
<dbReference type="SMART" id="SM00257">
    <property type="entry name" value="LysM"/>
    <property type="match status" value="4"/>
</dbReference>
<dbReference type="PANTHER" id="PTHR34997:SF1">
    <property type="entry name" value="PEPTIDOGLYCAN-BINDING LYSIN DOMAIN"/>
    <property type="match status" value="1"/>
</dbReference>
<evidence type="ECO:0000259" key="4">
    <source>
        <dbReference type="PROSITE" id="PS51782"/>
    </source>
</evidence>
<comment type="caution">
    <text evidence="5">The sequence shown here is derived from an EMBL/GenBank/DDBJ whole genome shotgun (WGS) entry which is preliminary data.</text>
</comment>
<feature type="domain" description="LysM" evidence="4">
    <location>
        <begin position="272"/>
        <end position="321"/>
    </location>
</feature>
<evidence type="ECO:0000256" key="1">
    <source>
        <dbReference type="ARBA" id="ARBA00022669"/>
    </source>
</evidence>
<dbReference type="InterPro" id="IPR036779">
    <property type="entry name" value="LysM_dom_sf"/>
</dbReference>
<name>A0A9W4NAA0_9EURO</name>